<keyword evidence="6 8" id="KW-0057">Aromatic amino acid biosynthesis</keyword>
<dbReference type="OrthoDB" id="9776868at2"/>
<dbReference type="NCBIfam" id="NF001310">
    <property type="entry name" value="PRK00258.1-2"/>
    <property type="match status" value="1"/>
</dbReference>
<feature type="binding site" evidence="8">
    <location>
        <position position="248"/>
    </location>
    <ligand>
        <name>NADP(+)</name>
        <dbReference type="ChEBI" id="CHEBI:58349"/>
    </ligand>
</feature>
<dbReference type="NCBIfam" id="TIGR00507">
    <property type="entry name" value="aroE"/>
    <property type="match status" value="1"/>
</dbReference>
<proteinExistence type="inferred from homology"/>
<dbReference type="SUPFAM" id="SSF51735">
    <property type="entry name" value="NAD(P)-binding Rossmann-fold domains"/>
    <property type="match status" value="1"/>
</dbReference>
<dbReference type="PANTHER" id="PTHR21089:SF1">
    <property type="entry name" value="BIFUNCTIONAL 3-DEHYDROQUINATE DEHYDRATASE_SHIKIMATE DEHYDROGENASE, CHLOROPLASTIC"/>
    <property type="match status" value="1"/>
</dbReference>
<dbReference type="CDD" id="cd01065">
    <property type="entry name" value="NAD_bind_Shikimate_DH"/>
    <property type="match status" value="1"/>
</dbReference>
<comment type="function">
    <text evidence="8">Involved in the biosynthesis of the chorismate, which leads to the biosynthesis of aromatic amino acids. Catalyzes the reversible NADPH linked reduction of 3-dehydroshikimate (DHSA) to yield shikimate (SA).</text>
</comment>
<feature type="binding site" evidence="8">
    <location>
        <position position="255"/>
    </location>
    <ligand>
        <name>shikimate</name>
        <dbReference type="ChEBI" id="CHEBI:36208"/>
    </ligand>
</feature>
<evidence type="ECO:0000256" key="1">
    <source>
        <dbReference type="ARBA" id="ARBA00004871"/>
    </source>
</evidence>
<feature type="binding site" evidence="8">
    <location>
        <position position="111"/>
    </location>
    <ligand>
        <name>shikimate</name>
        <dbReference type="ChEBI" id="CHEBI:36208"/>
    </ligand>
</feature>
<dbReference type="AlphaFoldDB" id="A0A451D724"/>
<dbReference type="GO" id="GO:0009073">
    <property type="term" value="P:aromatic amino acid family biosynthetic process"/>
    <property type="evidence" value="ECO:0007669"/>
    <property type="project" value="UniProtKB-KW"/>
</dbReference>
<dbReference type="Proteomes" id="UP000294344">
    <property type="component" value="Chromosome"/>
</dbReference>
<dbReference type="HAMAP" id="MF_00222">
    <property type="entry name" value="Shikimate_DH_AroE"/>
    <property type="match status" value="1"/>
</dbReference>
<dbReference type="Gene3D" id="3.40.50.10860">
    <property type="entry name" value="Leucine Dehydrogenase, chain A, domain 1"/>
    <property type="match status" value="1"/>
</dbReference>
<dbReference type="GO" id="GO:0008652">
    <property type="term" value="P:amino acid biosynthetic process"/>
    <property type="evidence" value="ECO:0007669"/>
    <property type="project" value="UniProtKB-KW"/>
</dbReference>
<name>A0A451D724_9GAMM</name>
<dbReference type="RefSeq" id="WP_154029354.1">
    <property type="nucleotide sequence ID" value="NZ_LR217710.1"/>
</dbReference>
<feature type="binding site" evidence="8">
    <location>
        <position position="224"/>
    </location>
    <ligand>
        <name>shikimate</name>
        <dbReference type="ChEBI" id="CHEBI:36208"/>
    </ligand>
</feature>
<feature type="binding site" evidence="8">
    <location>
        <begin position="136"/>
        <end position="140"/>
    </location>
    <ligand>
        <name>NADP(+)</name>
        <dbReference type="ChEBI" id="CHEBI:58349"/>
    </ligand>
</feature>
<dbReference type="InterPro" id="IPR013708">
    <property type="entry name" value="Shikimate_DH-bd_N"/>
</dbReference>
<feature type="binding site" evidence="8">
    <location>
        <begin position="23"/>
        <end position="25"/>
    </location>
    <ligand>
        <name>shikimate</name>
        <dbReference type="ChEBI" id="CHEBI:36208"/>
    </ligand>
</feature>
<comment type="catalytic activity">
    <reaction evidence="7 8">
        <text>shikimate + NADP(+) = 3-dehydroshikimate + NADPH + H(+)</text>
        <dbReference type="Rhea" id="RHEA:17737"/>
        <dbReference type="ChEBI" id="CHEBI:15378"/>
        <dbReference type="ChEBI" id="CHEBI:16630"/>
        <dbReference type="ChEBI" id="CHEBI:36208"/>
        <dbReference type="ChEBI" id="CHEBI:57783"/>
        <dbReference type="ChEBI" id="CHEBI:58349"/>
        <dbReference type="EC" id="1.1.1.25"/>
    </reaction>
</comment>
<dbReference type="PANTHER" id="PTHR21089">
    <property type="entry name" value="SHIKIMATE DEHYDROGENASE"/>
    <property type="match status" value="1"/>
</dbReference>
<dbReference type="EC" id="1.1.1.25" evidence="2 8"/>
<dbReference type="InterPro" id="IPR046346">
    <property type="entry name" value="Aminoacid_DH-like_N_sf"/>
</dbReference>
<sequence length="281" mass="32309">MKKEKLKKKIKYIGLFGNPVKHSLSPVIHRNFSRDIKINYNYSSFLCTKSNFFKKVVEFFNSGGYGCNITVPFKRDSFRIPDQYSKKAYISGSLNTLVKIEDNNFLGDNTDGIGLIYDLKRLKYLKKNNTIVLLLGSGGAAYSVVYHLLKEKCCIFVLNRTIINSIKLVKRFKHFGKIFIFSDYLYENKFDIIINATSCGLDNKSPIFPKKLIFPDTRCYDISYAKKKLLTPFLLLCKYLGSKYCSDGLGMLVAQAAYSCFLWFKILPNIKKNIDLLKLTI</sequence>
<dbReference type="InterPro" id="IPR006151">
    <property type="entry name" value="Shikm_DH/Glu-tRNA_Rdtase"/>
</dbReference>
<keyword evidence="3 8" id="KW-0028">Amino-acid biosynthesis</keyword>
<dbReference type="InterPro" id="IPR022893">
    <property type="entry name" value="Shikimate_DH_fam"/>
</dbReference>
<evidence type="ECO:0000256" key="8">
    <source>
        <dbReference type="HAMAP-Rule" id="MF_00222"/>
    </source>
</evidence>
<comment type="similarity">
    <text evidence="8">Belongs to the shikimate dehydrogenase family.</text>
</comment>
<comment type="subunit">
    <text evidence="8">Homodimer.</text>
</comment>
<keyword evidence="9" id="KW-0472">Membrane</keyword>
<reference evidence="12 13" key="1">
    <citation type="submission" date="2019-02" db="EMBL/GenBank/DDBJ databases">
        <authorList>
            <person name="Manzano-Marin A."/>
            <person name="Manzano-Marin A."/>
        </authorList>
    </citation>
    <scope>NUCLEOTIDE SEQUENCE [LARGE SCALE GENOMIC DNA]</scope>
    <source>
        <strain evidence="12 13">BuCicurvipes</strain>
    </source>
</reference>
<dbReference type="GO" id="GO:0009423">
    <property type="term" value="P:chorismate biosynthetic process"/>
    <property type="evidence" value="ECO:0007669"/>
    <property type="project" value="UniProtKB-UniRule"/>
</dbReference>
<keyword evidence="9" id="KW-1133">Transmembrane helix</keyword>
<dbReference type="Pfam" id="PF01488">
    <property type="entry name" value="Shikimate_DH"/>
    <property type="match status" value="1"/>
</dbReference>
<dbReference type="SUPFAM" id="SSF53223">
    <property type="entry name" value="Aminoacid dehydrogenase-like, N-terminal domain"/>
    <property type="match status" value="1"/>
</dbReference>
<evidence type="ECO:0000259" key="10">
    <source>
        <dbReference type="Pfam" id="PF01488"/>
    </source>
</evidence>
<dbReference type="GO" id="GO:0050661">
    <property type="term" value="F:NADP binding"/>
    <property type="evidence" value="ECO:0007669"/>
    <property type="project" value="InterPro"/>
</dbReference>
<evidence type="ECO:0000313" key="12">
    <source>
        <dbReference type="EMBL" id="VFP81597.1"/>
    </source>
</evidence>
<feature type="transmembrane region" description="Helical" evidence="9">
    <location>
        <begin position="130"/>
        <end position="149"/>
    </location>
</feature>
<comment type="caution">
    <text evidence="8">Lacks conserved residue(s) required for the propagation of feature annotation.</text>
</comment>
<evidence type="ECO:0000313" key="13">
    <source>
        <dbReference type="Proteomes" id="UP000294344"/>
    </source>
</evidence>
<feature type="active site" description="Proton acceptor" evidence="8">
    <location>
        <position position="74"/>
    </location>
</feature>
<feature type="binding site" evidence="8">
    <location>
        <position position="70"/>
    </location>
    <ligand>
        <name>shikimate</name>
        <dbReference type="ChEBI" id="CHEBI:36208"/>
    </ligand>
</feature>
<keyword evidence="4 8" id="KW-0521">NADP</keyword>
<evidence type="ECO:0000259" key="11">
    <source>
        <dbReference type="Pfam" id="PF08501"/>
    </source>
</evidence>
<gene>
    <name evidence="8 12" type="primary">aroE</name>
    <name evidence="12" type="ORF">BUCICURV3402_322</name>
</gene>
<feature type="domain" description="Shikimate dehydrogenase substrate binding N-terminal" evidence="11">
    <location>
        <begin position="15"/>
        <end position="97"/>
    </location>
</feature>
<evidence type="ECO:0000256" key="4">
    <source>
        <dbReference type="ARBA" id="ARBA00022857"/>
    </source>
</evidence>
<evidence type="ECO:0000256" key="9">
    <source>
        <dbReference type="SAM" id="Phobius"/>
    </source>
</evidence>
<evidence type="ECO:0000256" key="5">
    <source>
        <dbReference type="ARBA" id="ARBA00023002"/>
    </source>
</evidence>
<evidence type="ECO:0000256" key="3">
    <source>
        <dbReference type="ARBA" id="ARBA00022605"/>
    </source>
</evidence>
<keyword evidence="9" id="KW-0812">Transmembrane</keyword>
<dbReference type="GO" id="GO:0004764">
    <property type="term" value="F:shikimate 3-dehydrogenase (NADP+) activity"/>
    <property type="evidence" value="ECO:0007669"/>
    <property type="project" value="UniProtKB-UniRule"/>
</dbReference>
<dbReference type="UniPathway" id="UPA00053">
    <property type="reaction ID" value="UER00087"/>
</dbReference>
<protein>
    <recommendedName>
        <fullName evidence="2 8">Shikimate dehydrogenase (NADP(+))</fullName>
        <shortName evidence="8">SDH</shortName>
        <ecNumber evidence="2 8">1.1.1.25</ecNumber>
    </recommendedName>
</protein>
<dbReference type="Gene3D" id="3.40.50.720">
    <property type="entry name" value="NAD(P)-binding Rossmann-like Domain"/>
    <property type="match status" value="1"/>
</dbReference>
<dbReference type="InterPro" id="IPR036291">
    <property type="entry name" value="NAD(P)-bd_dom_sf"/>
</dbReference>
<evidence type="ECO:0000256" key="7">
    <source>
        <dbReference type="ARBA" id="ARBA00049442"/>
    </source>
</evidence>
<evidence type="ECO:0000256" key="6">
    <source>
        <dbReference type="ARBA" id="ARBA00023141"/>
    </source>
</evidence>
<accession>A0A451D724</accession>
<evidence type="ECO:0000256" key="2">
    <source>
        <dbReference type="ARBA" id="ARBA00012962"/>
    </source>
</evidence>
<dbReference type="InterPro" id="IPR011342">
    <property type="entry name" value="Shikimate_DH"/>
</dbReference>
<feature type="binding site" evidence="8">
    <location>
        <position position="222"/>
    </location>
    <ligand>
        <name>NADP(+)</name>
        <dbReference type="ChEBI" id="CHEBI:58349"/>
    </ligand>
</feature>
<dbReference type="GO" id="GO:0019632">
    <property type="term" value="P:shikimate metabolic process"/>
    <property type="evidence" value="ECO:0007669"/>
    <property type="project" value="InterPro"/>
</dbReference>
<dbReference type="Pfam" id="PF08501">
    <property type="entry name" value="Shikimate_dh_N"/>
    <property type="match status" value="1"/>
</dbReference>
<keyword evidence="5 8" id="KW-0560">Oxidoreductase</keyword>
<feature type="binding site" evidence="8">
    <location>
        <position position="95"/>
    </location>
    <ligand>
        <name>shikimate</name>
        <dbReference type="ChEBI" id="CHEBI:36208"/>
    </ligand>
</feature>
<feature type="domain" description="Quinate/shikimate 5-dehydrogenase/glutamyl-tRNA reductase" evidence="10">
    <location>
        <begin position="128"/>
        <end position="198"/>
    </location>
</feature>
<dbReference type="GO" id="GO:0005829">
    <property type="term" value="C:cytosol"/>
    <property type="evidence" value="ECO:0007669"/>
    <property type="project" value="TreeGrafter"/>
</dbReference>
<dbReference type="EMBL" id="LR217710">
    <property type="protein sequence ID" value="VFP81597.1"/>
    <property type="molecule type" value="Genomic_DNA"/>
</dbReference>
<organism evidence="12 13">
    <name type="scientific">Buchnera aphidicola</name>
    <name type="common">Cinara curvipes</name>
    <dbReference type="NCBI Taxonomy" id="2518975"/>
    <lineage>
        <taxon>Bacteria</taxon>
        <taxon>Pseudomonadati</taxon>
        <taxon>Pseudomonadota</taxon>
        <taxon>Gammaproteobacteria</taxon>
        <taxon>Enterobacterales</taxon>
        <taxon>Erwiniaceae</taxon>
        <taxon>Buchnera</taxon>
    </lineage>
</organism>
<comment type="pathway">
    <text evidence="1 8">Metabolic intermediate biosynthesis; chorismate biosynthesis; chorismate from D-erythrose 4-phosphate and phosphoenolpyruvate: step 4/7.</text>
</comment>